<reference evidence="1" key="1">
    <citation type="submission" date="2018-02" db="EMBL/GenBank/DDBJ databases">
        <title>Rhizophora mucronata_Transcriptome.</title>
        <authorList>
            <person name="Meera S.P."/>
            <person name="Sreeshan A."/>
            <person name="Augustine A."/>
        </authorList>
    </citation>
    <scope>NUCLEOTIDE SEQUENCE</scope>
    <source>
        <tissue evidence="1">Leaf</tissue>
    </source>
</reference>
<dbReference type="EMBL" id="GGEC01010584">
    <property type="protein sequence ID" value="MBW91067.1"/>
    <property type="molecule type" value="Transcribed_RNA"/>
</dbReference>
<accession>A0A2P2JCB4</accession>
<dbReference type="AlphaFoldDB" id="A0A2P2JCB4"/>
<proteinExistence type="predicted"/>
<evidence type="ECO:0000313" key="1">
    <source>
        <dbReference type="EMBL" id="MBW91067.1"/>
    </source>
</evidence>
<sequence>MTAILDQNSIGLQHKKLIYLKHEKHLCCSHRKDRKAEIWWPAQILQNPDDLTTAFVPSCIPRIYASKKIITGKTNQDGMLLFALRSEAISPIRIRRRKL</sequence>
<protein>
    <submittedName>
        <fullName evidence="1">Ras-related protein RABB1b-like</fullName>
    </submittedName>
</protein>
<name>A0A2P2JCB4_RHIMU</name>
<organism evidence="1">
    <name type="scientific">Rhizophora mucronata</name>
    <name type="common">Asiatic mangrove</name>
    <dbReference type="NCBI Taxonomy" id="61149"/>
    <lineage>
        <taxon>Eukaryota</taxon>
        <taxon>Viridiplantae</taxon>
        <taxon>Streptophyta</taxon>
        <taxon>Embryophyta</taxon>
        <taxon>Tracheophyta</taxon>
        <taxon>Spermatophyta</taxon>
        <taxon>Magnoliopsida</taxon>
        <taxon>eudicotyledons</taxon>
        <taxon>Gunneridae</taxon>
        <taxon>Pentapetalae</taxon>
        <taxon>rosids</taxon>
        <taxon>fabids</taxon>
        <taxon>Malpighiales</taxon>
        <taxon>Rhizophoraceae</taxon>
        <taxon>Rhizophora</taxon>
    </lineage>
</organism>